<dbReference type="UniPathway" id="UPA00079">
    <property type="reaction ID" value="UER00168"/>
</dbReference>
<feature type="transmembrane region" description="Helical" evidence="8">
    <location>
        <begin position="279"/>
        <end position="298"/>
    </location>
</feature>
<evidence type="ECO:0000256" key="1">
    <source>
        <dbReference type="ARBA" id="ARBA00004141"/>
    </source>
</evidence>
<keyword evidence="11" id="KW-1185">Reference proteome</keyword>
<dbReference type="AlphaFoldDB" id="A0A3E1EY57"/>
<evidence type="ECO:0000256" key="3">
    <source>
        <dbReference type="ARBA" id="ARBA00022475"/>
    </source>
</evidence>
<dbReference type="GO" id="GO:0009234">
    <property type="term" value="P:menaquinone biosynthetic process"/>
    <property type="evidence" value="ECO:0007669"/>
    <property type="project" value="UniProtKB-UniRule"/>
</dbReference>
<keyword evidence="4 8" id="KW-0808">Transferase</keyword>
<evidence type="ECO:0000313" key="10">
    <source>
        <dbReference type="EMBL" id="RFC54486.1"/>
    </source>
</evidence>
<dbReference type="HAMAP" id="MF_01937">
    <property type="entry name" value="MenA_1"/>
    <property type="match status" value="1"/>
</dbReference>
<comment type="function">
    <text evidence="8">Conversion of 1,4-dihydroxy-2-naphthoate (DHNA) to demethylmenaquinone (DMK).</text>
</comment>
<dbReference type="OrthoDB" id="9767568at2"/>
<feature type="transmembrane region" description="Helical" evidence="8">
    <location>
        <begin position="224"/>
        <end position="243"/>
    </location>
</feature>
<feature type="transmembrane region" description="Helical" evidence="8">
    <location>
        <begin position="39"/>
        <end position="58"/>
    </location>
</feature>
<keyword evidence="5 8" id="KW-0812">Transmembrane</keyword>
<evidence type="ECO:0000256" key="6">
    <source>
        <dbReference type="ARBA" id="ARBA00022989"/>
    </source>
</evidence>
<feature type="transmembrane region" description="Helical" evidence="8">
    <location>
        <begin position="177"/>
        <end position="196"/>
    </location>
</feature>
<dbReference type="PANTHER" id="PTHR13929:SF0">
    <property type="entry name" value="UBIA PRENYLTRANSFERASE DOMAIN-CONTAINING PROTEIN 1"/>
    <property type="match status" value="1"/>
</dbReference>
<dbReference type="GO" id="GO:0042371">
    <property type="term" value="P:vitamin K biosynthetic process"/>
    <property type="evidence" value="ECO:0007669"/>
    <property type="project" value="TreeGrafter"/>
</dbReference>
<feature type="transmembrane region" description="Helical" evidence="8">
    <location>
        <begin position="249"/>
        <end position="267"/>
    </location>
</feature>
<dbReference type="PANTHER" id="PTHR13929">
    <property type="entry name" value="1,4-DIHYDROXY-2-NAPHTHOATE OCTAPRENYLTRANSFERASE"/>
    <property type="match status" value="1"/>
</dbReference>
<dbReference type="EMBL" id="QURB01000004">
    <property type="protein sequence ID" value="RFC54486.1"/>
    <property type="molecule type" value="Genomic_DNA"/>
</dbReference>
<dbReference type="Pfam" id="PF01040">
    <property type="entry name" value="UbiA"/>
    <property type="match status" value="1"/>
</dbReference>
<dbReference type="PIRSF" id="PIRSF005355">
    <property type="entry name" value="UBIAD1"/>
    <property type="match status" value="1"/>
</dbReference>
<evidence type="ECO:0000256" key="8">
    <source>
        <dbReference type="HAMAP-Rule" id="MF_01937"/>
    </source>
</evidence>
<proteinExistence type="inferred from homology"/>
<comment type="pathway">
    <text evidence="8">Quinol/quinone metabolism; menaquinone biosynthesis; menaquinol from 1,4-dihydroxy-2-naphthoate: step 1/2.</text>
</comment>
<evidence type="ECO:0000256" key="5">
    <source>
        <dbReference type="ARBA" id="ARBA00022692"/>
    </source>
</evidence>
<keyword evidence="2 8" id="KW-0474">Menaquinone biosynthesis</keyword>
<dbReference type="Proteomes" id="UP000257127">
    <property type="component" value="Unassembled WGS sequence"/>
</dbReference>
<evidence type="ECO:0000313" key="11">
    <source>
        <dbReference type="Proteomes" id="UP000257127"/>
    </source>
</evidence>
<feature type="transmembrane region" description="Helical" evidence="8">
    <location>
        <begin position="153"/>
        <end position="171"/>
    </location>
</feature>
<keyword evidence="6 8" id="KW-1133">Transmembrane helix</keyword>
<evidence type="ECO:0000256" key="7">
    <source>
        <dbReference type="ARBA" id="ARBA00023136"/>
    </source>
</evidence>
<comment type="catalytic activity">
    <reaction evidence="8">
        <text>an all-trans-polyprenyl diphosphate + 1,4-dihydroxy-2-naphthoate + H(+) = a 2-demethylmenaquinol + CO2 + diphosphate</text>
        <dbReference type="Rhea" id="RHEA:26478"/>
        <dbReference type="Rhea" id="RHEA-COMP:9563"/>
        <dbReference type="Rhea" id="RHEA-COMP:9564"/>
        <dbReference type="ChEBI" id="CHEBI:11173"/>
        <dbReference type="ChEBI" id="CHEBI:15378"/>
        <dbReference type="ChEBI" id="CHEBI:16526"/>
        <dbReference type="ChEBI" id="CHEBI:33019"/>
        <dbReference type="ChEBI" id="CHEBI:55437"/>
        <dbReference type="ChEBI" id="CHEBI:58914"/>
        <dbReference type="EC" id="2.5.1.74"/>
    </reaction>
</comment>
<dbReference type="EC" id="2.5.1.74" evidence="8 9"/>
<accession>A0A3E1EY57</accession>
<protein>
    <recommendedName>
        <fullName evidence="8 9">1,4-dihydroxy-2-naphthoate octaprenyltransferase</fullName>
        <shortName evidence="8">DHNA-octaprenyltransferase</shortName>
        <ecNumber evidence="8 9">2.5.1.74</ecNumber>
    </recommendedName>
</protein>
<dbReference type="GO" id="GO:0046428">
    <property type="term" value="F:1,4-dihydroxy-2-naphthoate polyprenyltransferase activity"/>
    <property type="evidence" value="ECO:0007669"/>
    <property type="project" value="UniProtKB-UniRule"/>
</dbReference>
<dbReference type="NCBIfam" id="TIGR00751">
    <property type="entry name" value="menA"/>
    <property type="match status" value="1"/>
</dbReference>
<keyword evidence="7 8" id="KW-0472">Membrane</keyword>
<feature type="transmembrane region" description="Helical" evidence="8">
    <location>
        <begin position="120"/>
        <end position="141"/>
    </location>
</feature>
<keyword evidence="3 8" id="KW-1003">Cell membrane</keyword>
<dbReference type="InterPro" id="IPR044878">
    <property type="entry name" value="UbiA_sf"/>
</dbReference>
<reference evidence="10 11" key="1">
    <citation type="submission" date="2018-08" db="EMBL/GenBank/DDBJ databases">
        <title>The draft genome squence of Brumimicrobium sp. N62.</title>
        <authorList>
            <person name="Du Z.-J."/>
            <person name="Luo H.-R."/>
        </authorList>
    </citation>
    <scope>NUCLEOTIDE SEQUENCE [LARGE SCALE GENOMIC DNA]</scope>
    <source>
        <strain evidence="10 11">N62</strain>
    </source>
</reference>
<dbReference type="GO" id="GO:0005886">
    <property type="term" value="C:plasma membrane"/>
    <property type="evidence" value="ECO:0007669"/>
    <property type="project" value="UniProtKB-SubCell"/>
</dbReference>
<dbReference type="Gene3D" id="1.10.357.140">
    <property type="entry name" value="UbiA prenyltransferase"/>
    <property type="match status" value="1"/>
</dbReference>
<comment type="subcellular location">
    <subcellularLocation>
        <location evidence="8">Cell membrane</location>
        <topology evidence="8">Multi-pass membrane protein</topology>
    </subcellularLocation>
    <subcellularLocation>
        <location evidence="1">Membrane</location>
        <topology evidence="1">Multi-pass membrane protein</topology>
    </subcellularLocation>
</comment>
<comment type="caution">
    <text evidence="10">The sequence shown here is derived from an EMBL/GenBank/DDBJ whole genome shotgun (WGS) entry which is preliminary data.</text>
</comment>
<evidence type="ECO:0000256" key="4">
    <source>
        <dbReference type="ARBA" id="ARBA00022679"/>
    </source>
</evidence>
<comment type="similarity">
    <text evidence="8">Belongs to the MenA family. Type 1 subfamily.</text>
</comment>
<gene>
    <name evidence="8 10" type="primary">menA</name>
    <name evidence="10" type="ORF">DXU93_08685</name>
</gene>
<feature type="transmembrane region" description="Helical" evidence="8">
    <location>
        <begin position="90"/>
        <end position="114"/>
    </location>
</feature>
<sequence length="299" mass="33013">MMKLKSWIQAARLRTLPLSLSGIIVGSFAAYQYGFWDATIFSLAMLTTLFLQVLSNFANDLGDSYKGADNEHRVGPKRAIQSGAISQKEMIIGTIIMAICSLLTAIPLIIIGTAQMPASVLWTYVVLAMLCILAAITYTVGKKAYGYNGMGDVMVFIFFGLVGVLGVFSLYTKQFDYSMVGLAIGVGLLSVAVLNLNNMRDHENDKAVNKITLVVSMGFNTAKIYHTLLIIGSFVGFVISFWLNEWWFSMLSLLPFVLLIKHLATVWQTKIPQSLDPELKKVALSTFFISILFLISSFL</sequence>
<dbReference type="InterPro" id="IPR000537">
    <property type="entry name" value="UbiA_prenyltransferase"/>
</dbReference>
<evidence type="ECO:0000256" key="9">
    <source>
        <dbReference type="NCBIfam" id="TIGR00751"/>
    </source>
</evidence>
<dbReference type="CDD" id="cd13962">
    <property type="entry name" value="PT_UbiA_UBIAD1"/>
    <property type="match status" value="1"/>
</dbReference>
<evidence type="ECO:0000256" key="2">
    <source>
        <dbReference type="ARBA" id="ARBA00022428"/>
    </source>
</evidence>
<name>A0A3E1EY57_9FLAO</name>
<dbReference type="InterPro" id="IPR026046">
    <property type="entry name" value="UBIAD1"/>
</dbReference>
<dbReference type="InterPro" id="IPR004657">
    <property type="entry name" value="MenA"/>
</dbReference>
<organism evidence="10 11">
    <name type="scientific">Brumimicrobium aurantiacum</name>
    <dbReference type="NCBI Taxonomy" id="1737063"/>
    <lineage>
        <taxon>Bacteria</taxon>
        <taxon>Pseudomonadati</taxon>
        <taxon>Bacteroidota</taxon>
        <taxon>Flavobacteriia</taxon>
        <taxon>Flavobacteriales</taxon>
        <taxon>Crocinitomicaceae</taxon>
        <taxon>Brumimicrobium</taxon>
    </lineage>
</organism>